<dbReference type="EMBL" id="BPLQ01008490">
    <property type="protein sequence ID" value="GIY37674.1"/>
    <property type="molecule type" value="Genomic_DNA"/>
</dbReference>
<keyword evidence="2" id="KW-1185">Reference proteome</keyword>
<evidence type="ECO:0000313" key="2">
    <source>
        <dbReference type="Proteomes" id="UP001054837"/>
    </source>
</evidence>
<sequence length="149" mass="16837">MTHESNVFNINIIKTTQQFRWPRHRLRAAAPATRHLPGSLEPFDDGFSLLQSVSCQIRERQFGFMPKGRLPVGSMILGCIFLTGDVHGDTGGIEFTQSRKCNLYRNPARHVEATVAKESDISNIILVKTTQDTLDSQTTLHKRANDYPR</sequence>
<reference evidence="1 2" key="1">
    <citation type="submission" date="2021-06" db="EMBL/GenBank/DDBJ databases">
        <title>Caerostris darwini draft genome.</title>
        <authorList>
            <person name="Kono N."/>
            <person name="Arakawa K."/>
        </authorList>
    </citation>
    <scope>NUCLEOTIDE SEQUENCE [LARGE SCALE GENOMIC DNA]</scope>
</reference>
<organism evidence="1 2">
    <name type="scientific">Caerostris darwini</name>
    <dbReference type="NCBI Taxonomy" id="1538125"/>
    <lineage>
        <taxon>Eukaryota</taxon>
        <taxon>Metazoa</taxon>
        <taxon>Ecdysozoa</taxon>
        <taxon>Arthropoda</taxon>
        <taxon>Chelicerata</taxon>
        <taxon>Arachnida</taxon>
        <taxon>Araneae</taxon>
        <taxon>Araneomorphae</taxon>
        <taxon>Entelegynae</taxon>
        <taxon>Araneoidea</taxon>
        <taxon>Araneidae</taxon>
        <taxon>Caerostris</taxon>
    </lineage>
</organism>
<name>A0AAV4SXF0_9ARAC</name>
<accession>A0AAV4SXF0</accession>
<proteinExistence type="predicted"/>
<evidence type="ECO:0000313" key="1">
    <source>
        <dbReference type="EMBL" id="GIY37674.1"/>
    </source>
</evidence>
<dbReference type="Proteomes" id="UP001054837">
    <property type="component" value="Unassembled WGS sequence"/>
</dbReference>
<gene>
    <name evidence="1" type="ORF">CDAR_455671</name>
</gene>
<protein>
    <submittedName>
        <fullName evidence="1">Uncharacterized protein</fullName>
    </submittedName>
</protein>
<dbReference type="AlphaFoldDB" id="A0AAV4SXF0"/>
<comment type="caution">
    <text evidence="1">The sequence shown here is derived from an EMBL/GenBank/DDBJ whole genome shotgun (WGS) entry which is preliminary data.</text>
</comment>